<evidence type="ECO:0000313" key="2">
    <source>
        <dbReference type="Proteomes" id="UP001143910"/>
    </source>
</evidence>
<protein>
    <submittedName>
        <fullName evidence="1">Uncharacterized protein</fullName>
    </submittedName>
</protein>
<keyword evidence="2" id="KW-1185">Reference proteome</keyword>
<dbReference type="EMBL" id="JANJQO010000078">
    <property type="protein sequence ID" value="KAJ2982394.1"/>
    <property type="molecule type" value="Genomic_DNA"/>
</dbReference>
<comment type="caution">
    <text evidence="1">The sequence shown here is derived from an EMBL/GenBank/DDBJ whole genome shotgun (WGS) entry which is preliminary data.</text>
</comment>
<sequence length="437" mass="46449">MASLLPYTGCTVPLRQVAQPSISPEEDISVPGALGAAADKNSEFPGHGTIPCDPEREIIRQDHRQSGDVLSPDDQQSINDEVTYPEGGLRAWLVVFGSCLSTAVTLGMMNTVGTFQSYVAEHQLQEYDEGTIGWIFSVFIFLGFLGGAQVGSVFDAHGPRLLMLAGSICMGASMLLLGSCASLIFTPAISAVSHFFFEKRATATGIATAGGALGGIILPLTLQKLFRTVGFAMATRIIGCIMIFCCILSVILVRSRLPPRPGQTVWPSIGIFRDPAYLSITLGTFFMEWALFVPIAYLASFALSTGAMTPEFSYQLIAVLNGGSSIGRWVPGYIADRLGRFNSMIAALAICTATTISLWLPASILIQDSPSGAHLIKALSIAYAFLFGLASGSNISLAPVCVGQLCDTQEYGRYYATCYTVVSFGTLTGIPIAGNLL</sequence>
<proteinExistence type="predicted"/>
<name>A0ACC1NTK7_9HYPO</name>
<accession>A0ACC1NTK7</accession>
<evidence type="ECO:0000313" key="1">
    <source>
        <dbReference type="EMBL" id="KAJ2982394.1"/>
    </source>
</evidence>
<reference evidence="1" key="1">
    <citation type="submission" date="2022-08" db="EMBL/GenBank/DDBJ databases">
        <title>Genome Sequence of Lecanicillium fungicola.</title>
        <authorList>
            <person name="Buettner E."/>
        </authorList>
    </citation>
    <scope>NUCLEOTIDE SEQUENCE</scope>
    <source>
        <strain evidence="1">Babe33</strain>
    </source>
</reference>
<organism evidence="1 2">
    <name type="scientific">Zarea fungicola</name>
    <dbReference type="NCBI Taxonomy" id="93591"/>
    <lineage>
        <taxon>Eukaryota</taxon>
        <taxon>Fungi</taxon>
        <taxon>Dikarya</taxon>
        <taxon>Ascomycota</taxon>
        <taxon>Pezizomycotina</taxon>
        <taxon>Sordariomycetes</taxon>
        <taxon>Hypocreomycetidae</taxon>
        <taxon>Hypocreales</taxon>
        <taxon>Cordycipitaceae</taxon>
        <taxon>Zarea</taxon>
    </lineage>
</organism>
<dbReference type="Proteomes" id="UP001143910">
    <property type="component" value="Unassembled WGS sequence"/>
</dbReference>
<gene>
    <name evidence="1" type="ORF">NQ176_g1417</name>
</gene>